<evidence type="ECO:0000256" key="4">
    <source>
        <dbReference type="PROSITE-ProRule" id="PRU00433"/>
    </source>
</evidence>
<evidence type="ECO:0000259" key="6">
    <source>
        <dbReference type="PROSITE" id="PS51007"/>
    </source>
</evidence>
<dbReference type="PANTHER" id="PTHR35008:SF8">
    <property type="entry name" value="ALCOHOL DEHYDROGENASE CYTOCHROME C SUBUNIT"/>
    <property type="match status" value="1"/>
</dbReference>
<evidence type="ECO:0000313" key="8">
    <source>
        <dbReference type="Proteomes" id="UP000187059"/>
    </source>
</evidence>
<evidence type="ECO:0000313" key="7">
    <source>
        <dbReference type="EMBL" id="APZ53684.1"/>
    </source>
</evidence>
<feature type="signal peptide" evidence="5">
    <location>
        <begin position="1"/>
        <end position="22"/>
    </location>
</feature>
<feature type="domain" description="Cytochrome c" evidence="6">
    <location>
        <begin position="165"/>
        <end position="276"/>
    </location>
</feature>
<organism evidence="7 8">
    <name type="scientific">Salipiger abyssi</name>
    <dbReference type="NCBI Taxonomy" id="1250539"/>
    <lineage>
        <taxon>Bacteria</taxon>
        <taxon>Pseudomonadati</taxon>
        <taxon>Pseudomonadota</taxon>
        <taxon>Alphaproteobacteria</taxon>
        <taxon>Rhodobacterales</taxon>
        <taxon>Roseobacteraceae</taxon>
        <taxon>Salipiger</taxon>
    </lineage>
</organism>
<dbReference type="KEGG" id="paby:Ga0080574_TMP3350"/>
<feature type="domain" description="Cytochrome c" evidence="6">
    <location>
        <begin position="24"/>
        <end position="132"/>
    </location>
</feature>
<dbReference type="InterPro" id="IPR009056">
    <property type="entry name" value="Cyt_c-like_dom"/>
</dbReference>
<sequence length="281" mass="29285" precursor="true">MKLKAFATSVASLGSLAVAATAEPDLARGEYLVRGPAGCGNCHTPLGPDGPVPGMELAGRLVDKNPVFTAYAPNITPASRIADWSDAELARAIREGLRPDGSLIGPPMPFAMYRGLGDDDLASIVAFLRTLAPVENEVPPSEYNIPLPPAYGPPVETVTAPPQGVTVAYGAYLAGPVAHCMECHSPMGPQGPMTDPAHLGQGGFEFHGPWGTSIAANLTSHEDGLAGYSDAELKAMIAEGKRTDGSEMLPPMPYGYLAGMTPEDLDAVILYLRSLPPLPDA</sequence>
<dbReference type="InterPro" id="IPR051459">
    <property type="entry name" value="Cytochrome_c-type_DH"/>
</dbReference>
<dbReference type="InterPro" id="IPR036909">
    <property type="entry name" value="Cyt_c-like_dom_sf"/>
</dbReference>
<accession>A0A1P8UWA3</accession>
<proteinExistence type="predicted"/>
<keyword evidence="2 4" id="KW-0479">Metal-binding</keyword>
<dbReference type="GO" id="GO:0020037">
    <property type="term" value="F:heme binding"/>
    <property type="evidence" value="ECO:0007669"/>
    <property type="project" value="InterPro"/>
</dbReference>
<dbReference type="RefSeq" id="WP_076702437.1">
    <property type="nucleotide sequence ID" value="NZ_CP015093.1"/>
</dbReference>
<keyword evidence="8" id="KW-1185">Reference proteome</keyword>
<reference evidence="7 8" key="1">
    <citation type="submission" date="2016-04" db="EMBL/GenBank/DDBJ databases">
        <title>Deep-sea bacteria in the southern Pacific.</title>
        <authorList>
            <person name="Tang K."/>
        </authorList>
    </citation>
    <scope>NUCLEOTIDE SEQUENCE [LARGE SCALE GENOMIC DNA]</scope>
    <source>
        <strain evidence="7 8">JLT2014</strain>
    </source>
</reference>
<dbReference type="Gene3D" id="1.10.760.10">
    <property type="entry name" value="Cytochrome c-like domain"/>
    <property type="match status" value="2"/>
</dbReference>
<feature type="chain" id="PRO_5013360790" evidence="5">
    <location>
        <begin position="23"/>
        <end position="281"/>
    </location>
</feature>
<keyword evidence="3 4" id="KW-0408">Iron</keyword>
<dbReference type="OrthoDB" id="9811281at2"/>
<dbReference type="EMBL" id="CP015093">
    <property type="protein sequence ID" value="APZ53684.1"/>
    <property type="molecule type" value="Genomic_DNA"/>
</dbReference>
<evidence type="ECO:0000256" key="3">
    <source>
        <dbReference type="ARBA" id="ARBA00023004"/>
    </source>
</evidence>
<dbReference type="Pfam" id="PF00034">
    <property type="entry name" value="Cytochrom_C"/>
    <property type="match status" value="2"/>
</dbReference>
<evidence type="ECO:0000256" key="2">
    <source>
        <dbReference type="ARBA" id="ARBA00022723"/>
    </source>
</evidence>
<dbReference type="SUPFAM" id="SSF46626">
    <property type="entry name" value="Cytochrome c"/>
    <property type="match status" value="2"/>
</dbReference>
<dbReference type="AlphaFoldDB" id="A0A1P8UWA3"/>
<name>A0A1P8UWA3_9RHOB</name>
<dbReference type="GO" id="GO:0009055">
    <property type="term" value="F:electron transfer activity"/>
    <property type="evidence" value="ECO:0007669"/>
    <property type="project" value="InterPro"/>
</dbReference>
<gene>
    <name evidence="7" type="ORF">Ga0080574_TMP3350</name>
</gene>
<dbReference type="PANTHER" id="PTHR35008">
    <property type="entry name" value="BLL4482 PROTEIN-RELATED"/>
    <property type="match status" value="1"/>
</dbReference>
<evidence type="ECO:0000256" key="1">
    <source>
        <dbReference type="ARBA" id="ARBA00022617"/>
    </source>
</evidence>
<keyword evidence="5" id="KW-0732">Signal</keyword>
<dbReference type="PROSITE" id="PS51007">
    <property type="entry name" value="CYTC"/>
    <property type="match status" value="2"/>
</dbReference>
<keyword evidence="1 4" id="KW-0349">Heme</keyword>
<protein>
    <submittedName>
        <fullName evidence="7">Cytochrome c553</fullName>
    </submittedName>
</protein>
<dbReference type="Proteomes" id="UP000187059">
    <property type="component" value="Chromosome"/>
</dbReference>
<dbReference type="GO" id="GO:0046872">
    <property type="term" value="F:metal ion binding"/>
    <property type="evidence" value="ECO:0007669"/>
    <property type="project" value="UniProtKB-KW"/>
</dbReference>
<dbReference type="STRING" id="1250539.Ga0080574_TMP3350"/>
<evidence type="ECO:0000256" key="5">
    <source>
        <dbReference type="SAM" id="SignalP"/>
    </source>
</evidence>